<dbReference type="EMBL" id="JELW01000051">
    <property type="protein sequence ID" value="EXU96296.1"/>
    <property type="molecule type" value="Genomic_DNA"/>
</dbReference>
<evidence type="ECO:0000259" key="13">
    <source>
        <dbReference type="Pfam" id="PF06280"/>
    </source>
</evidence>
<dbReference type="OrthoDB" id="10256524at2759"/>
<dbReference type="PRINTS" id="PR00723">
    <property type="entry name" value="SUBTILISIN"/>
</dbReference>
<dbReference type="AlphaFoldDB" id="A0A0A1UMV8"/>
<name>A0A0A1UMV8_9HYPO</name>
<dbReference type="Gene3D" id="3.40.50.200">
    <property type="entry name" value="Peptidase S8/S53 domain"/>
    <property type="match status" value="2"/>
</dbReference>
<dbReference type="InterPro" id="IPR010435">
    <property type="entry name" value="C5a/SBT2-like_Fn3"/>
</dbReference>
<dbReference type="InterPro" id="IPR034187">
    <property type="entry name" value="Peptidases_S8_5"/>
</dbReference>
<dbReference type="Pfam" id="PF02225">
    <property type="entry name" value="PA"/>
    <property type="match status" value="1"/>
</dbReference>
<dbReference type="PROSITE" id="PS00136">
    <property type="entry name" value="SUBTILASE_ASP"/>
    <property type="match status" value="1"/>
</dbReference>
<keyword evidence="7 9" id="KW-0720">Serine protease</keyword>
<dbReference type="SUPFAM" id="SSF52025">
    <property type="entry name" value="PA domain"/>
    <property type="match status" value="1"/>
</dbReference>
<dbReference type="GO" id="GO:0016020">
    <property type="term" value="C:membrane"/>
    <property type="evidence" value="ECO:0007669"/>
    <property type="project" value="InterPro"/>
</dbReference>
<dbReference type="PROSITE" id="PS00138">
    <property type="entry name" value="SUBTILASE_SER"/>
    <property type="match status" value="1"/>
</dbReference>
<dbReference type="GO" id="GO:0004252">
    <property type="term" value="F:serine-type endopeptidase activity"/>
    <property type="evidence" value="ECO:0007669"/>
    <property type="project" value="UniProtKB-UniRule"/>
</dbReference>
<keyword evidence="3" id="KW-0964">Secreted</keyword>
<keyword evidence="5" id="KW-0732">Signal</keyword>
<feature type="domain" description="C5a peptidase/Subtilisin-like protease SBT2-like Fn3-like" evidence="13">
    <location>
        <begin position="605"/>
        <end position="717"/>
    </location>
</feature>
<dbReference type="InterPro" id="IPR023828">
    <property type="entry name" value="Peptidase_S8_Ser-AS"/>
</dbReference>
<evidence type="ECO:0000256" key="8">
    <source>
        <dbReference type="PIRSR" id="PIRSR615500-1"/>
    </source>
</evidence>
<reference evidence="14 15" key="1">
    <citation type="submission" date="2014-02" db="EMBL/GenBank/DDBJ databases">
        <title>The genome sequence of the entomopathogenic fungus Metarhizium robertsii ARSEF 2575.</title>
        <authorList>
            <person name="Giuliano Garisto Donzelli B."/>
            <person name="Roe B.A."/>
            <person name="Macmil S.L."/>
            <person name="Krasnoff S.B."/>
            <person name="Gibson D.M."/>
        </authorList>
    </citation>
    <scope>NUCLEOTIDE SEQUENCE [LARGE SCALE GENOMIC DNA]</scope>
    <source>
        <strain evidence="14 15">ARSEF 2575</strain>
    </source>
</reference>
<dbReference type="PROSITE" id="PS51892">
    <property type="entry name" value="SUBTILASE"/>
    <property type="match status" value="1"/>
</dbReference>
<accession>A0A0A1UMV8</accession>
<dbReference type="InterPro" id="IPR050131">
    <property type="entry name" value="Peptidase_S8_subtilisin-like"/>
</dbReference>
<evidence type="ECO:0000313" key="15">
    <source>
        <dbReference type="Proteomes" id="UP000030151"/>
    </source>
</evidence>
<comment type="similarity">
    <text evidence="1 9 10">Belongs to the peptidase S8 family.</text>
</comment>
<dbReference type="InterPro" id="IPR000209">
    <property type="entry name" value="Peptidase_S8/S53_dom"/>
</dbReference>
<dbReference type="InterPro" id="IPR046450">
    <property type="entry name" value="PA_dom_sf"/>
</dbReference>
<dbReference type="InterPro" id="IPR022398">
    <property type="entry name" value="Peptidase_S8_His-AS"/>
</dbReference>
<dbReference type="Proteomes" id="UP000030151">
    <property type="component" value="Unassembled WGS sequence"/>
</dbReference>
<dbReference type="InterPro" id="IPR015500">
    <property type="entry name" value="Peptidase_S8_subtilisin-rel"/>
</dbReference>
<protein>
    <submittedName>
        <fullName evidence="14">Peptidase S8 and DUF1034 (Fn-like) domain protein</fullName>
    </submittedName>
</protein>
<evidence type="ECO:0000259" key="12">
    <source>
        <dbReference type="Pfam" id="PF02225"/>
    </source>
</evidence>
<evidence type="ECO:0000256" key="9">
    <source>
        <dbReference type="PROSITE-ProRule" id="PRU01240"/>
    </source>
</evidence>
<evidence type="ECO:0000259" key="11">
    <source>
        <dbReference type="Pfam" id="PF00082"/>
    </source>
</evidence>
<evidence type="ECO:0000256" key="5">
    <source>
        <dbReference type="ARBA" id="ARBA00022729"/>
    </source>
</evidence>
<dbReference type="SUPFAM" id="SSF52743">
    <property type="entry name" value="Subtilisin-like"/>
    <property type="match status" value="1"/>
</dbReference>
<dbReference type="GO" id="GO:0006508">
    <property type="term" value="P:proteolysis"/>
    <property type="evidence" value="ECO:0007669"/>
    <property type="project" value="UniProtKB-KW"/>
</dbReference>
<proteinExistence type="inferred from homology"/>
<keyword evidence="2" id="KW-0134">Cell wall</keyword>
<organism evidence="14 15">
    <name type="scientific">Metarhizium robertsii</name>
    <dbReference type="NCBI Taxonomy" id="568076"/>
    <lineage>
        <taxon>Eukaryota</taxon>
        <taxon>Fungi</taxon>
        <taxon>Dikarya</taxon>
        <taxon>Ascomycota</taxon>
        <taxon>Pezizomycotina</taxon>
        <taxon>Sordariomycetes</taxon>
        <taxon>Hypocreomycetidae</taxon>
        <taxon>Hypocreales</taxon>
        <taxon>Clavicipitaceae</taxon>
        <taxon>Metarhizium</taxon>
    </lineage>
</organism>
<comment type="caution">
    <text evidence="14">The sequence shown here is derived from an EMBL/GenBank/DDBJ whole genome shotgun (WGS) entry which is preliminary data.</text>
</comment>
<dbReference type="PROSITE" id="PS00137">
    <property type="entry name" value="SUBTILASE_HIS"/>
    <property type="match status" value="1"/>
</dbReference>
<dbReference type="HOGENOM" id="CLU_003559_3_1_1"/>
<feature type="active site" description="Charge relay system" evidence="8 9">
    <location>
        <position position="202"/>
    </location>
</feature>
<feature type="active site" description="Charge relay system" evidence="8 9">
    <location>
        <position position="153"/>
    </location>
</feature>
<dbReference type="PANTHER" id="PTHR43806:SF66">
    <property type="entry name" value="SERIN ENDOPEPTIDASE"/>
    <property type="match status" value="1"/>
</dbReference>
<evidence type="ECO:0000256" key="10">
    <source>
        <dbReference type="RuleBase" id="RU003355"/>
    </source>
</evidence>
<evidence type="ECO:0000313" key="14">
    <source>
        <dbReference type="EMBL" id="EXU96296.1"/>
    </source>
</evidence>
<evidence type="ECO:0000256" key="7">
    <source>
        <dbReference type="ARBA" id="ARBA00022825"/>
    </source>
</evidence>
<dbReference type="eggNOG" id="KOG4266">
    <property type="taxonomic scope" value="Eukaryota"/>
</dbReference>
<evidence type="ECO:0000256" key="2">
    <source>
        <dbReference type="ARBA" id="ARBA00022512"/>
    </source>
</evidence>
<dbReference type="Gene3D" id="2.60.40.1710">
    <property type="entry name" value="Subtilisin-like superfamily"/>
    <property type="match status" value="1"/>
</dbReference>
<sequence length="864" mass="92665">MVRLRAAVPLLAAAFGVIVSAKVVPGAFIFEFEDDQDTAPALDTVRKNGDVRMDLDFELFRGISVQLHDLEKANKLVDELAALPSIKRWWPVTLHNVPDAQVHWAGNPDREKILQARDNSTLTNNFSPHFMTQIDKLHAKGYTGKGVHVAVIDTGIDYKHPSLGGCFGKGCLVTKGFDLVGDKFDGKNAPIPDDDPMDCQGHGSHVAGIIAATDEKFGFTGGAPGVTLGAYRVFGCAGTVSSDVIIAAINRAYLDNADIITMSIGGPNGWKQNAWAVTASRIVAKGVIVTISAGNEGSQGIFYASSGSSGEGVAAIASYDNMHMPTLVYYGNVTVGADKPQEFPYVLGNPDKFDITLPLWVDTFNTSVAADLCSSLPEDTPDLSKYIVLIRRGTCSFKRKISNAAAKGAQYVMFYNSVDAHPTQLNVKKDIPGSVKGVGFVDKKTGKDWVQQLEAGSKVTVALGSRLDTKRIVKDLNNTASGGTVSAFSSWGPTWTMDVKPQFGAPGGHILSTYPRAKGSYAVISGTSMACPLTAAIYALLVEVRGTRDPVLLQKLLSANSKPQVFNDGAIFYDRLAPVAQQGAGLIQAHDAAFATTLLEPSSLSFNETTYFAPSKNFTLTNHGDSKVTYEISYVPTLTAAALKPNAKSVTVFPGEFYTDSAAIRFSESKVTLAKGETATVEVLATPPKTLDASLLPVWSGYVRVDGTDGTSLSLPYQGLVGSLRNHTVLSPGTAYIAGANDKYRRPVAANAVFTIPRPGSTNNAALPVVVYTPHLGSRLLQLRVARVSKRGALTLIGQIKGSPVQYVSRAKDALIWDGRLNDGMYVREGTYRIIVRMLRLYGDEKDATAWDESETLPFVIRYA</sequence>
<dbReference type="Gene3D" id="3.50.30.30">
    <property type="match status" value="1"/>
</dbReference>
<dbReference type="Pfam" id="PF00082">
    <property type="entry name" value="Peptidase_S8"/>
    <property type="match status" value="1"/>
</dbReference>
<evidence type="ECO:0000256" key="3">
    <source>
        <dbReference type="ARBA" id="ARBA00022525"/>
    </source>
</evidence>
<keyword evidence="6 9" id="KW-0378">Hydrolase</keyword>
<feature type="active site" description="Charge relay system" evidence="8 9">
    <location>
        <position position="528"/>
    </location>
</feature>
<evidence type="ECO:0000256" key="1">
    <source>
        <dbReference type="ARBA" id="ARBA00011073"/>
    </source>
</evidence>
<keyword evidence="4 9" id="KW-0645">Protease</keyword>
<dbReference type="InterPro" id="IPR003137">
    <property type="entry name" value="PA_domain"/>
</dbReference>
<gene>
    <name evidence="14" type="ORF">X797_010557</name>
</gene>
<dbReference type="CDD" id="cd02124">
    <property type="entry name" value="PA_PoS1_like"/>
    <property type="match status" value="1"/>
</dbReference>
<feature type="domain" description="Peptidase S8/S53" evidence="11">
    <location>
        <begin position="144"/>
        <end position="561"/>
    </location>
</feature>
<dbReference type="PANTHER" id="PTHR43806">
    <property type="entry name" value="PEPTIDASE S8"/>
    <property type="match status" value="1"/>
</dbReference>
<dbReference type="Pfam" id="PF06280">
    <property type="entry name" value="fn3_5"/>
    <property type="match status" value="1"/>
</dbReference>
<evidence type="ECO:0000256" key="6">
    <source>
        <dbReference type="ARBA" id="ARBA00022801"/>
    </source>
</evidence>
<dbReference type="InterPro" id="IPR036852">
    <property type="entry name" value="Peptidase_S8/S53_dom_sf"/>
</dbReference>
<dbReference type="CDD" id="cd07489">
    <property type="entry name" value="Peptidases_S8_5"/>
    <property type="match status" value="1"/>
</dbReference>
<feature type="domain" description="PA" evidence="12">
    <location>
        <begin position="370"/>
        <end position="447"/>
    </location>
</feature>
<evidence type="ECO:0000256" key="4">
    <source>
        <dbReference type="ARBA" id="ARBA00022670"/>
    </source>
</evidence>
<dbReference type="InterPro" id="IPR023827">
    <property type="entry name" value="Peptidase_S8_Asp-AS"/>
</dbReference>